<name>A0ABX3JTG8_9BACL</name>
<dbReference type="Proteomes" id="UP000189059">
    <property type="component" value="Unassembled WGS sequence"/>
</dbReference>
<evidence type="ECO:0000313" key="1">
    <source>
        <dbReference type="EMBL" id="OOC58733.1"/>
    </source>
</evidence>
<dbReference type="EMBL" id="MRVI01000002">
    <property type="protein sequence ID" value="OOC58733.1"/>
    <property type="molecule type" value="Genomic_DNA"/>
</dbReference>
<evidence type="ECO:0000313" key="2">
    <source>
        <dbReference type="Proteomes" id="UP000189059"/>
    </source>
</evidence>
<proteinExistence type="predicted"/>
<gene>
    <name evidence="1" type="ORF">BBD40_23945</name>
</gene>
<reference evidence="1 2" key="1">
    <citation type="submission" date="2016-12" db="EMBL/GenBank/DDBJ databases">
        <title>Genome sequencing and description of Paenibacillus sp. nov. from high altitude lake in the Indian Trans- Himalayas.</title>
        <authorList>
            <person name="Kiran S."/>
            <person name="Swarnkar M.K."/>
            <person name="Rana A."/>
            <person name="Tewari R."/>
            <person name="Gulati A."/>
        </authorList>
    </citation>
    <scope>NUCLEOTIDE SEQUENCE [LARGE SCALE GENOMIC DNA]</scope>
    <source>
        <strain evidence="1 2">IHBB 9951</strain>
    </source>
</reference>
<keyword evidence="2" id="KW-1185">Reference proteome</keyword>
<organism evidence="1 2">
    <name type="scientific">Paenibacillus ihbetae</name>
    <dbReference type="NCBI Taxonomy" id="1870820"/>
    <lineage>
        <taxon>Bacteria</taxon>
        <taxon>Bacillati</taxon>
        <taxon>Bacillota</taxon>
        <taxon>Bacilli</taxon>
        <taxon>Bacillales</taxon>
        <taxon>Paenibacillaceae</taxon>
        <taxon>Paenibacillus</taxon>
    </lineage>
</organism>
<protein>
    <recommendedName>
        <fullName evidence="3">Apea-like HEPN domain-containing protein</fullName>
    </recommendedName>
</protein>
<sequence>MKERLIYITENVTFRDIKQNNITKSEVYKRQINNWYIKPARILMDHSKLMDNYELEIALLTLLITFFEAHGQYLLGVSSERDSKRVFKYGFRSFLEYLSSLKGHKKDYYDRLDLDQFYKQVRCGLVHNGYITTNGTSYFIDRYKTDTLHVIYPNIWIRDSVLINTFNMLEEINSYINYYLDQVLLDNHKKENFEKMFDLFFNIDTN</sequence>
<evidence type="ECO:0008006" key="3">
    <source>
        <dbReference type="Google" id="ProtNLM"/>
    </source>
</evidence>
<accession>A0ABX3JTG8</accession>
<comment type="caution">
    <text evidence="1">The sequence shown here is derived from an EMBL/GenBank/DDBJ whole genome shotgun (WGS) entry which is preliminary data.</text>
</comment>